<feature type="transmembrane region" description="Helical" evidence="1">
    <location>
        <begin position="12"/>
        <end position="36"/>
    </location>
</feature>
<protein>
    <recommendedName>
        <fullName evidence="4">Ferric oxidoreductase domain-containing protein</fullName>
    </recommendedName>
</protein>
<gene>
    <name evidence="2" type="ORF">X929_01470</name>
</gene>
<accession>A0A2K1P5Q6</accession>
<keyword evidence="1" id="KW-0472">Membrane</keyword>
<evidence type="ECO:0000313" key="2">
    <source>
        <dbReference type="EMBL" id="PNR98124.1"/>
    </source>
</evidence>
<keyword evidence="1" id="KW-0812">Transmembrane</keyword>
<feature type="transmembrane region" description="Helical" evidence="1">
    <location>
        <begin position="122"/>
        <end position="143"/>
    </location>
</feature>
<proteinExistence type="predicted"/>
<feature type="transmembrane region" description="Helical" evidence="1">
    <location>
        <begin position="83"/>
        <end position="101"/>
    </location>
</feature>
<evidence type="ECO:0000256" key="1">
    <source>
        <dbReference type="SAM" id="Phobius"/>
    </source>
</evidence>
<dbReference type="AlphaFoldDB" id="A0A2K1P5Q6"/>
<evidence type="ECO:0000313" key="3">
    <source>
        <dbReference type="Proteomes" id="UP000236434"/>
    </source>
</evidence>
<evidence type="ECO:0008006" key="4">
    <source>
        <dbReference type="Google" id="ProtNLM"/>
    </source>
</evidence>
<organism evidence="2 3">
    <name type="scientific">Petrotoga olearia DSM 13574</name>
    <dbReference type="NCBI Taxonomy" id="1122955"/>
    <lineage>
        <taxon>Bacteria</taxon>
        <taxon>Thermotogati</taxon>
        <taxon>Thermotogota</taxon>
        <taxon>Thermotogae</taxon>
        <taxon>Petrotogales</taxon>
        <taxon>Petrotogaceae</taxon>
        <taxon>Petrotoga</taxon>
    </lineage>
</organism>
<sequence length="148" mass="16791">MGQEIPANVSLGLTLGSAAGALFFLANLYVLLHLIQQIIAPKAQWKWLNNMRDKWHYVHYIGNIAAFIAVAVHAVKLAQFASIFHWILIAVMAWMVFAGFVMRFTKVSPQVKRVLRRFHAKWYMFVIVLVLVIIAHVASLPSFPYTLG</sequence>
<feature type="transmembrane region" description="Helical" evidence="1">
    <location>
        <begin position="57"/>
        <end position="77"/>
    </location>
</feature>
<keyword evidence="1" id="KW-1133">Transmembrane helix</keyword>
<dbReference type="OrthoDB" id="46782at2"/>
<dbReference type="EMBL" id="AZRL01000003">
    <property type="protein sequence ID" value="PNR98124.1"/>
    <property type="molecule type" value="Genomic_DNA"/>
</dbReference>
<comment type="caution">
    <text evidence="2">The sequence shown here is derived from an EMBL/GenBank/DDBJ whole genome shotgun (WGS) entry which is preliminary data.</text>
</comment>
<dbReference type="Proteomes" id="UP000236434">
    <property type="component" value="Unassembled WGS sequence"/>
</dbReference>
<reference evidence="2 3" key="1">
    <citation type="submission" date="2013-12" db="EMBL/GenBank/DDBJ databases">
        <title>Comparative genomics of Petrotoga isolates.</title>
        <authorList>
            <person name="Nesbo C.L."/>
            <person name="Charchuk R."/>
            <person name="Chow K."/>
        </authorList>
    </citation>
    <scope>NUCLEOTIDE SEQUENCE [LARGE SCALE GENOMIC DNA]</scope>
    <source>
        <strain evidence="2 3">DSM 13574</strain>
    </source>
</reference>
<name>A0A2K1P5Q6_9BACT</name>